<dbReference type="PANTHER" id="PTHR42771:SF2">
    <property type="entry name" value="IRON(3+)-HYDROXAMATE IMPORT ATP-BINDING PROTEIN FHUC"/>
    <property type="match status" value="1"/>
</dbReference>
<keyword evidence="6" id="KW-0067">ATP-binding</keyword>
<evidence type="ECO:0000313" key="12">
    <source>
        <dbReference type="Proteomes" id="UP001292084"/>
    </source>
</evidence>
<dbReference type="EMBL" id="JAXQNN010000003">
    <property type="protein sequence ID" value="MDZ5712660.1"/>
    <property type="molecule type" value="Genomic_DNA"/>
</dbReference>
<organism evidence="11 12">
    <name type="scientific">Jeotgalibacillus haloalkalitolerans</name>
    <dbReference type="NCBI Taxonomy" id="3104292"/>
    <lineage>
        <taxon>Bacteria</taxon>
        <taxon>Bacillati</taxon>
        <taxon>Bacillota</taxon>
        <taxon>Bacilli</taxon>
        <taxon>Bacillales</taxon>
        <taxon>Caryophanaceae</taxon>
        <taxon>Jeotgalibacillus</taxon>
    </lineage>
</organism>
<dbReference type="Pfam" id="PF13476">
    <property type="entry name" value="AAA_23"/>
    <property type="match status" value="1"/>
</dbReference>
<keyword evidence="9" id="KW-0472">Membrane</keyword>
<evidence type="ECO:0000256" key="7">
    <source>
        <dbReference type="ARBA" id="ARBA00023004"/>
    </source>
</evidence>
<evidence type="ECO:0000256" key="6">
    <source>
        <dbReference type="ARBA" id="ARBA00022840"/>
    </source>
</evidence>
<evidence type="ECO:0000256" key="1">
    <source>
        <dbReference type="ARBA" id="ARBA00004202"/>
    </source>
</evidence>
<dbReference type="InterPro" id="IPR003959">
    <property type="entry name" value="ATPase_AAA_core"/>
</dbReference>
<reference evidence="11 12" key="1">
    <citation type="submission" date="2023-12" db="EMBL/GenBank/DDBJ databases">
        <title>Jeotgalibacillus haloalkaliphilus sp. nov., a novel salt-tolerant bacteria, isolated from the estuary of the Fenhe River into the Yellow River.</title>
        <authorList>
            <person name="Li Y."/>
        </authorList>
    </citation>
    <scope>NUCLEOTIDE SEQUENCE [LARGE SCALE GENOMIC DNA]</scope>
    <source>
        <strain evidence="11 12">HH7-29</strain>
    </source>
</reference>
<dbReference type="InterPro" id="IPR003593">
    <property type="entry name" value="AAA+_ATPase"/>
</dbReference>
<dbReference type="InterPro" id="IPR027417">
    <property type="entry name" value="P-loop_NTPase"/>
</dbReference>
<keyword evidence="2" id="KW-0813">Transport</keyword>
<keyword evidence="8" id="KW-0406">Ion transport</keyword>
<dbReference type="Pfam" id="PF13304">
    <property type="entry name" value="AAA_21"/>
    <property type="match status" value="1"/>
</dbReference>
<dbReference type="PROSITE" id="PS50893">
    <property type="entry name" value="ABC_TRANSPORTER_2"/>
    <property type="match status" value="1"/>
</dbReference>
<keyword evidence="5" id="KW-0547">Nucleotide-binding</keyword>
<dbReference type="Gene3D" id="3.40.50.300">
    <property type="entry name" value="P-loop containing nucleotide triphosphate hydrolases"/>
    <property type="match status" value="2"/>
</dbReference>
<dbReference type="SUPFAM" id="SSF52540">
    <property type="entry name" value="P-loop containing nucleoside triphosphate hydrolases"/>
    <property type="match status" value="1"/>
</dbReference>
<evidence type="ECO:0000256" key="5">
    <source>
        <dbReference type="ARBA" id="ARBA00022741"/>
    </source>
</evidence>
<dbReference type="InterPro" id="IPR003439">
    <property type="entry name" value="ABC_transporter-like_ATP-bd"/>
</dbReference>
<protein>
    <submittedName>
        <fullName evidence="11">AAA family ATPase</fullName>
    </submittedName>
</protein>
<evidence type="ECO:0000256" key="3">
    <source>
        <dbReference type="ARBA" id="ARBA00022475"/>
    </source>
</evidence>
<sequence length="257" mass="29457">MVHLKSVHINQDRIPVNEYPFNLPIIKNLGSLAFHKQVTILVGDNGTGKSTLLEAIASNSESILIGGEAFDSELSVKLRDQLKLVWRIKTRKGFFFRANDFNHFINRLKDIKAESRQAIRDIKERDSNSLEVMPYARTLSDLERLYGQGLEVRSHGESFLDLFQARLQPDGLYILDEPEAPLSPLKQLTLISMMKEMVQNNCQFIIATHSPILMAFPDAEILSIQDGMLQQATYDELEHVTLTRDFLNHPERFLRHL</sequence>
<evidence type="ECO:0000259" key="10">
    <source>
        <dbReference type="PROSITE" id="PS50893"/>
    </source>
</evidence>
<dbReference type="RefSeq" id="WP_322421641.1">
    <property type="nucleotide sequence ID" value="NZ_JAXQNN010000003.1"/>
</dbReference>
<keyword evidence="4" id="KW-0410">Iron transport</keyword>
<comment type="caution">
    <text evidence="11">The sequence shown here is derived from an EMBL/GenBank/DDBJ whole genome shotgun (WGS) entry which is preliminary data.</text>
</comment>
<dbReference type="SMART" id="SM00382">
    <property type="entry name" value="AAA"/>
    <property type="match status" value="1"/>
</dbReference>
<dbReference type="PANTHER" id="PTHR42771">
    <property type="entry name" value="IRON(3+)-HYDROXAMATE IMPORT ATP-BINDING PROTEIN FHUC"/>
    <property type="match status" value="1"/>
</dbReference>
<evidence type="ECO:0000313" key="11">
    <source>
        <dbReference type="EMBL" id="MDZ5712660.1"/>
    </source>
</evidence>
<keyword evidence="12" id="KW-1185">Reference proteome</keyword>
<evidence type="ECO:0000256" key="2">
    <source>
        <dbReference type="ARBA" id="ARBA00022448"/>
    </source>
</evidence>
<name>A0ABU5KNB5_9BACL</name>
<evidence type="ECO:0000256" key="4">
    <source>
        <dbReference type="ARBA" id="ARBA00022496"/>
    </source>
</evidence>
<dbReference type="InterPro" id="IPR051535">
    <property type="entry name" value="Siderophore_ABC-ATPase"/>
</dbReference>
<evidence type="ECO:0000256" key="8">
    <source>
        <dbReference type="ARBA" id="ARBA00023065"/>
    </source>
</evidence>
<evidence type="ECO:0000256" key="9">
    <source>
        <dbReference type="ARBA" id="ARBA00023136"/>
    </source>
</evidence>
<feature type="domain" description="ABC transporter" evidence="10">
    <location>
        <begin position="2"/>
        <end position="251"/>
    </location>
</feature>
<keyword evidence="7" id="KW-0408">Iron</keyword>
<comment type="subcellular location">
    <subcellularLocation>
        <location evidence="1">Cell membrane</location>
        <topology evidence="1">Peripheral membrane protein</topology>
    </subcellularLocation>
</comment>
<dbReference type="Proteomes" id="UP001292084">
    <property type="component" value="Unassembled WGS sequence"/>
</dbReference>
<gene>
    <name evidence="11" type="ORF">UFB30_10525</name>
</gene>
<accession>A0ABU5KNB5</accession>
<dbReference type="InterPro" id="IPR038729">
    <property type="entry name" value="Rad50/SbcC_AAA"/>
</dbReference>
<keyword evidence="3" id="KW-1003">Cell membrane</keyword>
<proteinExistence type="predicted"/>